<name>A0A6G9CPP2_RHOER</name>
<protein>
    <submittedName>
        <fullName evidence="1">Uncharacterized protein</fullName>
    </submittedName>
</protein>
<evidence type="ECO:0000313" key="2">
    <source>
        <dbReference type="Proteomes" id="UP000502345"/>
    </source>
</evidence>
<dbReference type="Proteomes" id="UP000502345">
    <property type="component" value="Chromosome"/>
</dbReference>
<gene>
    <name evidence="1" type="ORF">G9444_1568</name>
</gene>
<organism evidence="1 2">
    <name type="scientific">Rhodococcus erythropolis</name>
    <name type="common">Arthrobacter picolinophilus</name>
    <dbReference type="NCBI Taxonomy" id="1833"/>
    <lineage>
        <taxon>Bacteria</taxon>
        <taxon>Bacillati</taxon>
        <taxon>Actinomycetota</taxon>
        <taxon>Actinomycetes</taxon>
        <taxon>Mycobacteriales</taxon>
        <taxon>Nocardiaceae</taxon>
        <taxon>Rhodococcus</taxon>
        <taxon>Rhodococcus erythropolis group</taxon>
    </lineage>
</organism>
<dbReference type="EMBL" id="CP050124">
    <property type="protein sequence ID" value="QIP38812.1"/>
    <property type="molecule type" value="Genomic_DNA"/>
</dbReference>
<proteinExistence type="predicted"/>
<accession>A0A6G9CPP2</accession>
<dbReference type="AlphaFoldDB" id="A0A6G9CPP2"/>
<sequence length="58" mass="6209">MRRILVDSLECVLVDRSGLGVGRLPGAPDRVVGEQVDQCFHVSNLGPREGVLHSAGLK</sequence>
<evidence type="ECO:0000313" key="1">
    <source>
        <dbReference type="EMBL" id="QIP38812.1"/>
    </source>
</evidence>
<reference evidence="1 2" key="1">
    <citation type="submission" date="2020-03" db="EMBL/GenBank/DDBJ databases">
        <title>Screen low temperature-resistant strains for efficient degradation of petroleum hydrocarbons under the low temperature.</title>
        <authorList>
            <person name="Wang Y."/>
            <person name="Chen J."/>
        </authorList>
    </citation>
    <scope>NUCLEOTIDE SEQUENCE [LARGE SCALE GENOMIC DNA]</scope>
    <source>
        <strain evidence="1 2">KB1</strain>
    </source>
</reference>